<dbReference type="EMBL" id="VHII01000019">
    <property type="protein sequence ID" value="KAF1376106.1"/>
    <property type="molecule type" value="Genomic_DNA"/>
</dbReference>
<dbReference type="AlphaFoldDB" id="A0A6A5E0R6"/>
<dbReference type="PANTHER" id="PTHR33050:SF7">
    <property type="entry name" value="RIBONUCLEASE H"/>
    <property type="match status" value="1"/>
</dbReference>
<evidence type="ECO:0000313" key="1">
    <source>
        <dbReference type="EMBL" id="KAF1376106.1"/>
    </source>
</evidence>
<name>A0A6A5E0R6_PERFL</name>
<dbReference type="InterPro" id="IPR052055">
    <property type="entry name" value="Hepadnavirus_pol/RT"/>
</dbReference>
<evidence type="ECO:0000313" key="2">
    <source>
        <dbReference type="Proteomes" id="UP000465112"/>
    </source>
</evidence>
<reference evidence="1 2" key="1">
    <citation type="submission" date="2019-06" db="EMBL/GenBank/DDBJ databases">
        <title>A chromosome-scale genome assembly of the European perch, Perca fluviatilis.</title>
        <authorList>
            <person name="Roques C."/>
            <person name="Zahm M."/>
            <person name="Cabau C."/>
            <person name="Klopp C."/>
            <person name="Bouchez O."/>
            <person name="Donnadieu C."/>
            <person name="Kuhl H."/>
            <person name="Gislard M."/>
            <person name="Guendouz S."/>
            <person name="Journot L."/>
            <person name="Haffray P."/>
            <person name="Bestin A."/>
            <person name="Morvezen R."/>
            <person name="Feron R."/>
            <person name="Wen M."/>
            <person name="Jouanno E."/>
            <person name="Herpin A."/>
            <person name="Schartl M."/>
            <person name="Postlethwait J."/>
            <person name="Schaerlinger B."/>
            <person name="Chardard D."/>
            <person name="Lecocq T."/>
            <person name="Poncet C."/>
            <person name="Jaffrelo L."/>
            <person name="Lampietro C."/>
            <person name="Guiguen Y."/>
        </authorList>
    </citation>
    <scope>NUCLEOTIDE SEQUENCE [LARGE SCALE GENOMIC DNA]</scope>
    <source>
        <tissue evidence="1">Blood</tissue>
    </source>
</reference>
<sequence length="123" mass="13604">MKSSPAPDIHLRFAYQVRHWQFRVLPFGFSLSPRVFTRCMAAALAPLQSSGHEDPAVPGRLADLRDHEAKLGLKVNLDLSCLNPSQTTTFIGVALDTTTMRARLSPLHVENIIHLLALFQMGG</sequence>
<proteinExistence type="predicted"/>
<dbReference type="InterPro" id="IPR043128">
    <property type="entry name" value="Rev_trsase/Diguanyl_cyclase"/>
</dbReference>
<protein>
    <recommendedName>
        <fullName evidence="3">Reverse transcriptase domain-containing protein</fullName>
    </recommendedName>
</protein>
<evidence type="ECO:0008006" key="3">
    <source>
        <dbReference type="Google" id="ProtNLM"/>
    </source>
</evidence>
<dbReference type="PANTHER" id="PTHR33050">
    <property type="entry name" value="REVERSE TRANSCRIPTASE DOMAIN-CONTAINING PROTEIN"/>
    <property type="match status" value="1"/>
</dbReference>
<gene>
    <name evidence="1" type="ORF">PFLUV_G00227220</name>
</gene>
<dbReference type="Gene3D" id="3.30.70.270">
    <property type="match status" value="1"/>
</dbReference>
<keyword evidence="2" id="KW-1185">Reference proteome</keyword>
<dbReference type="SUPFAM" id="SSF56672">
    <property type="entry name" value="DNA/RNA polymerases"/>
    <property type="match status" value="1"/>
</dbReference>
<dbReference type="Proteomes" id="UP000465112">
    <property type="component" value="Chromosome 19"/>
</dbReference>
<accession>A0A6A5E0R6</accession>
<organism evidence="1 2">
    <name type="scientific">Perca fluviatilis</name>
    <name type="common">European perch</name>
    <dbReference type="NCBI Taxonomy" id="8168"/>
    <lineage>
        <taxon>Eukaryota</taxon>
        <taxon>Metazoa</taxon>
        <taxon>Chordata</taxon>
        <taxon>Craniata</taxon>
        <taxon>Vertebrata</taxon>
        <taxon>Euteleostomi</taxon>
        <taxon>Actinopterygii</taxon>
        <taxon>Neopterygii</taxon>
        <taxon>Teleostei</taxon>
        <taxon>Neoteleostei</taxon>
        <taxon>Acanthomorphata</taxon>
        <taxon>Eupercaria</taxon>
        <taxon>Perciformes</taxon>
        <taxon>Percoidei</taxon>
        <taxon>Percidae</taxon>
        <taxon>Percinae</taxon>
        <taxon>Perca</taxon>
    </lineage>
</organism>
<comment type="caution">
    <text evidence="1">The sequence shown here is derived from an EMBL/GenBank/DDBJ whole genome shotgun (WGS) entry which is preliminary data.</text>
</comment>
<dbReference type="InterPro" id="IPR043502">
    <property type="entry name" value="DNA/RNA_pol_sf"/>
</dbReference>